<accession>A0A9X2TI17</accession>
<evidence type="ECO:0000313" key="2">
    <source>
        <dbReference type="Proteomes" id="UP001155027"/>
    </source>
</evidence>
<name>A0A9X2TI17_9BACT</name>
<organism evidence="1 2">
    <name type="scientific">Salinibacter ruber</name>
    <dbReference type="NCBI Taxonomy" id="146919"/>
    <lineage>
        <taxon>Bacteria</taxon>
        <taxon>Pseudomonadati</taxon>
        <taxon>Rhodothermota</taxon>
        <taxon>Rhodothermia</taxon>
        <taxon>Rhodothermales</taxon>
        <taxon>Salinibacteraceae</taxon>
        <taxon>Salinibacter</taxon>
    </lineage>
</organism>
<protein>
    <submittedName>
        <fullName evidence="1">Uncharacterized protein</fullName>
    </submittedName>
</protein>
<sequence length="59" mass="6461">MTDTDFVTPLLYIYTDFVEPGHRFCHSLAPILSSLGTDFVTSSASNPMSFIGFALSVNE</sequence>
<dbReference type="RefSeq" id="WP_259081103.1">
    <property type="nucleotide sequence ID" value="NZ_JANUAN010000017.1"/>
</dbReference>
<gene>
    <name evidence="1" type="ORF">GGP71_003257</name>
</gene>
<reference evidence="1" key="1">
    <citation type="submission" date="2022-08" db="EMBL/GenBank/DDBJ databases">
        <title>Genomic Encyclopedia of Type Strains, Phase V (KMG-V): Genome sequencing to study the core and pangenomes of soil and plant-associated prokaryotes.</title>
        <authorList>
            <person name="Whitman W."/>
        </authorList>
    </citation>
    <scope>NUCLEOTIDE SEQUENCE</scope>
    <source>
        <strain evidence="1">0</strain>
    </source>
</reference>
<dbReference type="EMBL" id="JANUAU010000017">
    <property type="protein sequence ID" value="MCS3679306.1"/>
    <property type="molecule type" value="Genomic_DNA"/>
</dbReference>
<proteinExistence type="predicted"/>
<evidence type="ECO:0000313" key="1">
    <source>
        <dbReference type="EMBL" id="MCS3679306.1"/>
    </source>
</evidence>
<dbReference type="AlphaFoldDB" id="A0A9X2TI17"/>
<comment type="caution">
    <text evidence="1">The sequence shown here is derived from an EMBL/GenBank/DDBJ whole genome shotgun (WGS) entry which is preliminary data.</text>
</comment>
<dbReference type="Proteomes" id="UP001155027">
    <property type="component" value="Unassembled WGS sequence"/>
</dbReference>